<reference evidence="3 4" key="1">
    <citation type="submission" date="2018-08" db="EMBL/GenBank/DDBJ databases">
        <title>Actinomadura jelena sp. nov., a novel Actinomycete isolated from soil in Chad.</title>
        <authorList>
            <person name="Shi L."/>
        </authorList>
    </citation>
    <scope>NUCLEOTIDE SEQUENCE [LARGE SCALE GENOMIC DNA]</scope>
    <source>
        <strain evidence="3 4">NEAU-G17</strain>
    </source>
</reference>
<sequence length="371" mass="40518">MRLTGFDALSAADLSAWHALRAADARYDSPYFHPAFAAAVHASGRPVTVAVASDGKQTTGVFALQRHGSVARPVGWPGADFQGPVTAAGTPFPVRSLVSGTRVRALEFDHLLDGSPEFAPWTESRRPSPFLDVSGGLDGYLGRASRSGRDNMSQARRRTRKAERTLGPVTFEADTFAPAALDELIELKRGQYAATNARDHFADPSRRDLLHLLLRARKDDTLRRHTQGDTDDFGGVLSVVRAGPHLLAAHFGLRSAGVLHWWFPVYDPAHAAYAPGWILLRELVAAAPELGVTRIDLGRGEDEYKRRAKTGETYVCQGAVLRGPVARAVRRVRTTAAGTARDTLRDTRLAPALRRARRALETARQREDGPR</sequence>
<dbReference type="OrthoDB" id="4700839at2"/>
<dbReference type="Proteomes" id="UP000261811">
    <property type="component" value="Unassembled WGS sequence"/>
</dbReference>
<evidence type="ECO:0000313" key="4">
    <source>
        <dbReference type="Proteomes" id="UP000261811"/>
    </source>
</evidence>
<evidence type="ECO:0000313" key="3">
    <source>
        <dbReference type="EMBL" id="RFU43048.1"/>
    </source>
</evidence>
<dbReference type="SUPFAM" id="SSF55729">
    <property type="entry name" value="Acyl-CoA N-acyltransferases (Nat)"/>
    <property type="match status" value="1"/>
</dbReference>
<dbReference type="InterPro" id="IPR016181">
    <property type="entry name" value="Acyl_CoA_acyltransferase"/>
</dbReference>
<proteinExistence type="predicted"/>
<keyword evidence="3" id="KW-0808">Transferase</keyword>
<organism evidence="3 4">
    <name type="scientific">Actinomadura logoneensis</name>
    <dbReference type="NCBI Taxonomy" id="2293572"/>
    <lineage>
        <taxon>Bacteria</taxon>
        <taxon>Bacillati</taxon>
        <taxon>Actinomycetota</taxon>
        <taxon>Actinomycetes</taxon>
        <taxon>Streptosporangiales</taxon>
        <taxon>Thermomonosporaceae</taxon>
        <taxon>Actinomadura</taxon>
    </lineage>
</organism>
<dbReference type="EMBL" id="QURH01000070">
    <property type="protein sequence ID" value="RFU43048.1"/>
    <property type="molecule type" value="Genomic_DNA"/>
</dbReference>
<comment type="caution">
    <text evidence="3">The sequence shown here is derived from an EMBL/GenBank/DDBJ whole genome shotgun (WGS) entry which is preliminary data.</text>
</comment>
<dbReference type="Pfam" id="PF13480">
    <property type="entry name" value="Acetyltransf_6"/>
    <property type="match status" value="1"/>
</dbReference>
<evidence type="ECO:0000259" key="2">
    <source>
        <dbReference type="Pfam" id="PF13480"/>
    </source>
</evidence>
<gene>
    <name evidence="3" type="ORF">DZF91_03375</name>
</gene>
<accession>A0A372JUN1</accession>
<name>A0A372JUN1_9ACTN</name>
<dbReference type="GO" id="GO:0016740">
    <property type="term" value="F:transferase activity"/>
    <property type="evidence" value="ECO:0007669"/>
    <property type="project" value="UniProtKB-KW"/>
</dbReference>
<dbReference type="InterPro" id="IPR038740">
    <property type="entry name" value="BioF2-like_GNAT_dom"/>
</dbReference>
<keyword evidence="4" id="KW-1185">Reference proteome</keyword>
<feature type="region of interest" description="Disordered" evidence="1">
    <location>
        <begin position="142"/>
        <end position="162"/>
    </location>
</feature>
<feature type="domain" description="BioF2-like acetyltransferase" evidence="2">
    <location>
        <begin position="152"/>
        <end position="306"/>
    </location>
</feature>
<evidence type="ECO:0000256" key="1">
    <source>
        <dbReference type="SAM" id="MobiDB-lite"/>
    </source>
</evidence>
<dbReference type="AlphaFoldDB" id="A0A372JUN1"/>
<protein>
    <submittedName>
        <fullName evidence="3">GNAT family N-acetyltransferase</fullName>
    </submittedName>
</protein>
<dbReference type="Gene3D" id="3.40.630.30">
    <property type="match status" value="1"/>
</dbReference>